<dbReference type="InterPro" id="IPR000847">
    <property type="entry name" value="LysR_HTH_N"/>
</dbReference>
<dbReference type="PROSITE" id="PS50931">
    <property type="entry name" value="HTH_LYSR"/>
    <property type="match status" value="1"/>
</dbReference>
<sequence>MELRQLEYFVAIVETGSFSQAAQRCNVAQPSLSQQIMKLENELGQQLFDRLGRSIAVTEAGRLFYPRARSILSEVRQAKYVVTDGYMPAQGSLSVGIIPTLGPYLLYQTVQKFKQTYPDAELQIREDMTDNLVDKLLNAELDVAFVSLPIENKQIITEQLFVEPLYVAIPANHELANEAVIDISTLGHLPFIRLSDQNCLADQLDAFCYVQKIDPPTIYHTTQLTTVLEFVRLGIGVSLIPACSAALYEGGGLVFKRIAHNTLERTIVAARHHGRAESVLSRGFNHFLAEAWRQIVGETIAEQV</sequence>
<dbReference type="SUPFAM" id="SSF46785">
    <property type="entry name" value="Winged helix' DNA-binding domain"/>
    <property type="match status" value="1"/>
</dbReference>
<dbReference type="Pfam" id="PF00126">
    <property type="entry name" value="HTH_1"/>
    <property type="match status" value="1"/>
</dbReference>
<dbReference type="EMBL" id="CP062983">
    <property type="protein sequence ID" value="QPC80515.1"/>
    <property type="molecule type" value="Genomic_DNA"/>
</dbReference>
<dbReference type="PANTHER" id="PTHR30346:SF28">
    <property type="entry name" value="HTH-TYPE TRANSCRIPTIONAL REGULATOR CYNR"/>
    <property type="match status" value="1"/>
</dbReference>
<organism evidence="6 7">
    <name type="scientific">Phototrophicus methaneseepsis</name>
    <dbReference type="NCBI Taxonomy" id="2710758"/>
    <lineage>
        <taxon>Bacteria</taxon>
        <taxon>Bacillati</taxon>
        <taxon>Chloroflexota</taxon>
        <taxon>Candidatus Thermofontia</taxon>
        <taxon>Phototrophicales</taxon>
        <taxon>Phototrophicaceae</taxon>
        <taxon>Phototrophicus</taxon>
    </lineage>
</organism>
<dbReference type="Gene3D" id="1.10.10.10">
    <property type="entry name" value="Winged helix-like DNA-binding domain superfamily/Winged helix DNA-binding domain"/>
    <property type="match status" value="1"/>
</dbReference>
<gene>
    <name evidence="6" type="ORF">G4Y79_12385</name>
</gene>
<dbReference type="PANTHER" id="PTHR30346">
    <property type="entry name" value="TRANSCRIPTIONAL DUAL REGULATOR HCAR-RELATED"/>
    <property type="match status" value="1"/>
</dbReference>
<evidence type="ECO:0000256" key="2">
    <source>
        <dbReference type="ARBA" id="ARBA00023015"/>
    </source>
</evidence>
<dbReference type="KEGG" id="pmet:G4Y79_12385"/>
<dbReference type="AlphaFoldDB" id="A0A7S8E540"/>
<evidence type="ECO:0000256" key="1">
    <source>
        <dbReference type="ARBA" id="ARBA00009437"/>
    </source>
</evidence>
<dbReference type="PRINTS" id="PR00039">
    <property type="entry name" value="HTHLYSR"/>
</dbReference>
<proteinExistence type="inferred from homology"/>
<dbReference type="Proteomes" id="UP000594468">
    <property type="component" value="Chromosome"/>
</dbReference>
<dbReference type="SUPFAM" id="SSF53850">
    <property type="entry name" value="Periplasmic binding protein-like II"/>
    <property type="match status" value="1"/>
</dbReference>
<dbReference type="RefSeq" id="WP_195168590.1">
    <property type="nucleotide sequence ID" value="NZ_CP062983.1"/>
</dbReference>
<dbReference type="GO" id="GO:0003700">
    <property type="term" value="F:DNA-binding transcription factor activity"/>
    <property type="evidence" value="ECO:0007669"/>
    <property type="project" value="InterPro"/>
</dbReference>
<comment type="similarity">
    <text evidence="1">Belongs to the LysR transcriptional regulatory family.</text>
</comment>
<evidence type="ECO:0000313" key="7">
    <source>
        <dbReference type="Proteomes" id="UP000594468"/>
    </source>
</evidence>
<dbReference type="Gene3D" id="3.40.190.290">
    <property type="match status" value="1"/>
</dbReference>
<keyword evidence="2" id="KW-0805">Transcription regulation</keyword>
<reference evidence="6 7" key="1">
    <citation type="submission" date="2020-02" db="EMBL/GenBank/DDBJ databases">
        <authorList>
            <person name="Zheng R.K."/>
            <person name="Sun C.M."/>
        </authorList>
    </citation>
    <scope>NUCLEOTIDE SEQUENCE [LARGE SCALE GENOMIC DNA]</scope>
    <source>
        <strain evidence="7">rifampicinis</strain>
    </source>
</reference>
<keyword evidence="3" id="KW-0238">DNA-binding</keyword>
<dbReference type="Pfam" id="PF03466">
    <property type="entry name" value="LysR_substrate"/>
    <property type="match status" value="1"/>
</dbReference>
<dbReference type="FunFam" id="1.10.10.10:FF:000001">
    <property type="entry name" value="LysR family transcriptional regulator"/>
    <property type="match status" value="1"/>
</dbReference>
<name>A0A7S8E540_9CHLR</name>
<evidence type="ECO:0000313" key="6">
    <source>
        <dbReference type="EMBL" id="QPC80515.1"/>
    </source>
</evidence>
<dbReference type="GO" id="GO:0032993">
    <property type="term" value="C:protein-DNA complex"/>
    <property type="evidence" value="ECO:0007669"/>
    <property type="project" value="TreeGrafter"/>
</dbReference>
<dbReference type="InterPro" id="IPR036388">
    <property type="entry name" value="WH-like_DNA-bd_sf"/>
</dbReference>
<accession>A0A7S8E540</accession>
<dbReference type="InterPro" id="IPR036390">
    <property type="entry name" value="WH_DNA-bd_sf"/>
</dbReference>
<dbReference type="InterPro" id="IPR005119">
    <property type="entry name" value="LysR_subst-bd"/>
</dbReference>
<evidence type="ECO:0000256" key="3">
    <source>
        <dbReference type="ARBA" id="ARBA00023125"/>
    </source>
</evidence>
<feature type="domain" description="HTH lysR-type" evidence="5">
    <location>
        <begin position="1"/>
        <end position="58"/>
    </location>
</feature>
<keyword evidence="4" id="KW-0804">Transcription</keyword>
<evidence type="ECO:0000259" key="5">
    <source>
        <dbReference type="PROSITE" id="PS50931"/>
    </source>
</evidence>
<dbReference type="GO" id="GO:0003677">
    <property type="term" value="F:DNA binding"/>
    <property type="evidence" value="ECO:0007669"/>
    <property type="project" value="UniProtKB-KW"/>
</dbReference>
<keyword evidence="7" id="KW-1185">Reference proteome</keyword>
<protein>
    <submittedName>
        <fullName evidence="6">LysR family transcriptional regulator</fullName>
    </submittedName>
</protein>
<evidence type="ECO:0000256" key="4">
    <source>
        <dbReference type="ARBA" id="ARBA00023163"/>
    </source>
</evidence>